<feature type="transmembrane region" description="Helical" evidence="2">
    <location>
        <begin position="44"/>
        <end position="68"/>
    </location>
</feature>
<dbReference type="Proteomes" id="UP000054350">
    <property type="component" value="Unassembled WGS sequence"/>
</dbReference>
<keyword evidence="2" id="KW-1133">Transmembrane helix</keyword>
<proteinExistence type="predicted"/>
<feature type="compositionally biased region" description="Gly residues" evidence="1">
    <location>
        <begin position="271"/>
        <end position="284"/>
    </location>
</feature>
<keyword evidence="2" id="KW-0472">Membrane</keyword>
<gene>
    <name evidence="3" type="ORF">AMAG_16825</name>
</gene>
<dbReference type="AlphaFoldDB" id="A0A0L0TCA0"/>
<feature type="region of interest" description="Disordered" evidence="1">
    <location>
        <begin position="258"/>
        <end position="286"/>
    </location>
</feature>
<feature type="region of interest" description="Disordered" evidence="1">
    <location>
        <begin position="315"/>
        <end position="389"/>
    </location>
</feature>
<protein>
    <submittedName>
        <fullName evidence="3">Uncharacterized protein</fullName>
    </submittedName>
</protein>
<feature type="transmembrane region" description="Helical" evidence="2">
    <location>
        <begin position="88"/>
        <end position="105"/>
    </location>
</feature>
<keyword evidence="4" id="KW-1185">Reference proteome</keyword>
<feature type="transmembrane region" description="Helical" evidence="2">
    <location>
        <begin position="158"/>
        <end position="182"/>
    </location>
</feature>
<accession>A0A0L0TCA0</accession>
<sequence>MPPSALLESSRVISMTTALISLRINMDTFNCVWQRYKGRAMQNLLMASLFLAMIVDCMNLTALGSWLVDHSWPWWGRVTVSLNVLKRIYSIVPVYFNFLRMTAYSRNLRNWRKYAPWYTAGYALLGTLSSALHLHAYIASDWVSGGAWYQPSYPAYRGVDVACVLYYSLVALLTDVSFLAHAKSNPFMATRFAAIKMFYNPHIRLGEECAAIILVLVPLILGISDPDYASAPYSEPYLLALVTLNGAFSVKATSVVNGDTSNDSESHSSATGGGTGGGKSGGTELGVTTSTTAAASLSATALPSTKSALAAGRYTPKVSLPGTTGSVSVTGRVASTSGGKGGSTGPAAETPVGTPRTPLPPLLPRTKSPVASPVVSDEAVDKDKRRRSK</sequence>
<dbReference type="EMBL" id="GG745379">
    <property type="protein sequence ID" value="KNE72341.1"/>
    <property type="molecule type" value="Genomic_DNA"/>
</dbReference>
<name>A0A0L0TCA0_ALLM3</name>
<organism evidence="3 4">
    <name type="scientific">Allomyces macrogynus (strain ATCC 38327)</name>
    <name type="common">Allomyces javanicus var. macrogynus</name>
    <dbReference type="NCBI Taxonomy" id="578462"/>
    <lineage>
        <taxon>Eukaryota</taxon>
        <taxon>Fungi</taxon>
        <taxon>Fungi incertae sedis</taxon>
        <taxon>Blastocladiomycota</taxon>
        <taxon>Blastocladiomycetes</taxon>
        <taxon>Blastocladiales</taxon>
        <taxon>Blastocladiaceae</taxon>
        <taxon>Allomyces</taxon>
    </lineage>
</organism>
<keyword evidence="2" id="KW-0812">Transmembrane</keyword>
<dbReference type="VEuPathDB" id="FungiDB:AMAG_16825"/>
<evidence type="ECO:0000313" key="4">
    <source>
        <dbReference type="Proteomes" id="UP000054350"/>
    </source>
</evidence>
<reference evidence="3 4" key="1">
    <citation type="submission" date="2009-11" db="EMBL/GenBank/DDBJ databases">
        <title>Annotation of Allomyces macrogynus ATCC 38327.</title>
        <authorList>
            <consortium name="The Broad Institute Genome Sequencing Platform"/>
            <person name="Russ C."/>
            <person name="Cuomo C."/>
            <person name="Burger G."/>
            <person name="Gray M.W."/>
            <person name="Holland P.W.H."/>
            <person name="King N."/>
            <person name="Lang F.B.F."/>
            <person name="Roger A.J."/>
            <person name="Ruiz-Trillo I."/>
            <person name="Young S.K."/>
            <person name="Zeng Q."/>
            <person name="Gargeya S."/>
            <person name="Fitzgerald M."/>
            <person name="Haas B."/>
            <person name="Abouelleil A."/>
            <person name="Alvarado L."/>
            <person name="Arachchi H.M."/>
            <person name="Berlin A."/>
            <person name="Chapman S.B."/>
            <person name="Gearin G."/>
            <person name="Goldberg J."/>
            <person name="Griggs A."/>
            <person name="Gujja S."/>
            <person name="Hansen M."/>
            <person name="Heiman D."/>
            <person name="Howarth C."/>
            <person name="Larimer J."/>
            <person name="Lui A."/>
            <person name="MacDonald P.J.P."/>
            <person name="McCowen C."/>
            <person name="Montmayeur A."/>
            <person name="Murphy C."/>
            <person name="Neiman D."/>
            <person name="Pearson M."/>
            <person name="Priest M."/>
            <person name="Roberts A."/>
            <person name="Saif S."/>
            <person name="Shea T."/>
            <person name="Sisk P."/>
            <person name="Stolte C."/>
            <person name="Sykes S."/>
            <person name="Wortman J."/>
            <person name="Nusbaum C."/>
            <person name="Birren B."/>
        </authorList>
    </citation>
    <scope>NUCLEOTIDE SEQUENCE [LARGE SCALE GENOMIC DNA]</scope>
    <source>
        <strain evidence="3 4">ATCC 38327</strain>
    </source>
</reference>
<evidence type="ECO:0000256" key="2">
    <source>
        <dbReference type="SAM" id="Phobius"/>
    </source>
</evidence>
<feature type="transmembrane region" description="Helical" evidence="2">
    <location>
        <begin position="117"/>
        <end position="138"/>
    </location>
</feature>
<dbReference type="OrthoDB" id="5599399at2759"/>
<evidence type="ECO:0000256" key="1">
    <source>
        <dbReference type="SAM" id="MobiDB-lite"/>
    </source>
</evidence>
<reference evidence="4" key="2">
    <citation type="submission" date="2009-11" db="EMBL/GenBank/DDBJ databases">
        <title>The Genome Sequence of Allomyces macrogynus strain ATCC 38327.</title>
        <authorList>
            <consortium name="The Broad Institute Genome Sequencing Platform"/>
            <person name="Russ C."/>
            <person name="Cuomo C."/>
            <person name="Shea T."/>
            <person name="Young S.K."/>
            <person name="Zeng Q."/>
            <person name="Koehrsen M."/>
            <person name="Haas B."/>
            <person name="Borodovsky M."/>
            <person name="Guigo R."/>
            <person name="Alvarado L."/>
            <person name="Berlin A."/>
            <person name="Borenstein D."/>
            <person name="Chen Z."/>
            <person name="Engels R."/>
            <person name="Freedman E."/>
            <person name="Gellesch M."/>
            <person name="Goldberg J."/>
            <person name="Griggs A."/>
            <person name="Gujja S."/>
            <person name="Heiman D."/>
            <person name="Hepburn T."/>
            <person name="Howarth C."/>
            <person name="Jen D."/>
            <person name="Larson L."/>
            <person name="Lewis B."/>
            <person name="Mehta T."/>
            <person name="Park D."/>
            <person name="Pearson M."/>
            <person name="Roberts A."/>
            <person name="Saif S."/>
            <person name="Shenoy N."/>
            <person name="Sisk P."/>
            <person name="Stolte C."/>
            <person name="Sykes S."/>
            <person name="Walk T."/>
            <person name="White J."/>
            <person name="Yandava C."/>
            <person name="Burger G."/>
            <person name="Gray M.W."/>
            <person name="Holland P.W.H."/>
            <person name="King N."/>
            <person name="Lang F.B.F."/>
            <person name="Roger A.J."/>
            <person name="Ruiz-Trillo I."/>
            <person name="Lander E."/>
            <person name="Nusbaum C."/>
        </authorList>
    </citation>
    <scope>NUCLEOTIDE SEQUENCE [LARGE SCALE GENOMIC DNA]</scope>
    <source>
        <strain evidence="4">ATCC 38327</strain>
    </source>
</reference>
<evidence type="ECO:0000313" key="3">
    <source>
        <dbReference type="EMBL" id="KNE72341.1"/>
    </source>
</evidence>